<accession>A0A561B8J8</accession>
<gene>
    <name evidence="2" type="ORF">FB561_6524</name>
</gene>
<evidence type="ECO:0000313" key="2">
    <source>
        <dbReference type="EMBL" id="TWD75087.1"/>
    </source>
</evidence>
<proteinExistence type="predicted"/>
<dbReference type="OrthoDB" id="9786134at2"/>
<evidence type="ECO:0000313" key="3">
    <source>
        <dbReference type="Proteomes" id="UP000318380"/>
    </source>
</evidence>
<dbReference type="Gene3D" id="2.30.110.10">
    <property type="entry name" value="Electron Transport, Fmn-binding Protein, Chain A"/>
    <property type="match status" value="1"/>
</dbReference>
<dbReference type="InterPro" id="IPR024029">
    <property type="entry name" value="Pyridox_Oxase_FMN-dep"/>
</dbReference>
<dbReference type="NCBIfam" id="TIGR04025">
    <property type="entry name" value="PPOX_FMN_DR2398"/>
    <property type="match status" value="1"/>
</dbReference>
<comment type="caution">
    <text evidence="2">The sequence shown here is derived from an EMBL/GenBank/DDBJ whole genome shotgun (WGS) entry which is preliminary data.</text>
</comment>
<dbReference type="AlphaFoldDB" id="A0A561B8J8"/>
<reference evidence="2 3" key="1">
    <citation type="submission" date="2019-06" db="EMBL/GenBank/DDBJ databases">
        <title>Sequencing the genomes of 1000 actinobacteria strains.</title>
        <authorList>
            <person name="Klenk H.-P."/>
        </authorList>
    </citation>
    <scope>NUCLEOTIDE SEQUENCE [LARGE SCALE GENOMIC DNA]</scope>
    <source>
        <strain evidence="2 3">DSM 24683</strain>
    </source>
</reference>
<feature type="domain" description="Pyridoxamine 5'-phosphate oxidase N-terminal" evidence="1">
    <location>
        <begin position="38"/>
        <end position="133"/>
    </location>
</feature>
<dbReference type="PANTHER" id="PTHR42815:SF2">
    <property type="entry name" value="FAD-BINDING, PUTATIVE (AFU_ORTHOLOGUE AFUA_6G07600)-RELATED"/>
    <property type="match status" value="1"/>
</dbReference>
<dbReference type="InterPro" id="IPR012349">
    <property type="entry name" value="Split_barrel_FMN-bd"/>
</dbReference>
<protein>
    <recommendedName>
        <fullName evidence="1">Pyridoxamine 5'-phosphate oxidase N-terminal domain-containing protein</fullName>
    </recommendedName>
</protein>
<keyword evidence="3" id="KW-1185">Reference proteome</keyword>
<name>A0A561B8J8_9ACTN</name>
<dbReference type="InterPro" id="IPR011576">
    <property type="entry name" value="Pyridox_Oxase_N"/>
</dbReference>
<dbReference type="Proteomes" id="UP000318380">
    <property type="component" value="Unassembled WGS sequence"/>
</dbReference>
<dbReference type="PANTHER" id="PTHR42815">
    <property type="entry name" value="FAD-BINDING, PUTATIVE (AFU_ORTHOLOGUE AFUA_6G07600)-RELATED"/>
    <property type="match status" value="1"/>
</dbReference>
<sequence>MSERPRYRRLGLTELAAVIGEPEQAARTKKRADLGLAARRYIAHSPFVCLATTSAEGADCSPRGDEPGFVRVLSSSMLALPDRTGNNLADSFRNLAADPRIGLLFFVPGLTETLRVNGHGYVTDDPAVLCRFEEGPRPVELALIVEVAEAYFHCGKAVIRSELWSPDLDAAAAVAPGTNVFALDNAERPHTSLSSAEIHTLLAEGYQQEL</sequence>
<organism evidence="2 3">
    <name type="scientific">Kribbella amoyensis</name>
    <dbReference type="NCBI Taxonomy" id="996641"/>
    <lineage>
        <taxon>Bacteria</taxon>
        <taxon>Bacillati</taxon>
        <taxon>Actinomycetota</taxon>
        <taxon>Actinomycetes</taxon>
        <taxon>Propionibacteriales</taxon>
        <taxon>Kribbellaceae</taxon>
        <taxon>Kribbella</taxon>
    </lineage>
</organism>
<dbReference type="RefSeq" id="WP_145813831.1">
    <property type="nucleotide sequence ID" value="NZ_VIVK01000002.1"/>
</dbReference>
<dbReference type="EMBL" id="VIVK01000002">
    <property type="protein sequence ID" value="TWD75087.1"/>
    <property type="molecule type" value="Genomic_DNA"/>
</dbReference>
<dbReference type="SUPFAM" id="SSF50475">
    <property type="entry name" value="FMN-binding split barrel"/>
    <property type="match status" value="1"/>
</dbReference>
<dbReference type="Pfam" id="PF01243">
    <property type="entry name" value="PNPOx_N"/>
    <property type="match status" value="1"/>
</dbReference>
<evidence type="ECO:0000259" key="1">
    <source>
        <dbReference type="Pfam" id="PF01243"/>
    </source>
</evidence>